<reference evidence="3" key="1">
    <citation type="journal article" date="2017" name="Nature">
        <title>The sunflower genome provides insights into oil metabolism, flowering and Asterid evolution.</title>
        <authorList>
            <person name="Badouin H."/>
            <person name="Gouzy J."/>
            <person name="Grassa C.J."/>
            <person name="Murat F."/>
            <person name="Staton S.E."/>
            <person name="Cottret L."/>
            <person name="Lelandais-Briere C."/>
            <person name="Owens G.L."/>
            <person name="Carrere S."/>
            <person name="Mayjonade B."/>
            <person name="Legrand L."/>
            <person name="Gill N."/>
            <person name="Kane N.C."/>
            <person name="Bowers J.E."/>
            <person name="Hubner S."/>
            <person name="Bellec A."/>
            <person name="Berard A."/>
            <person name="Berges H."/>
            <person name="Blanchet N."/>
            <person name="Boniface M.C."/>
            <person name="Brunel D."/>
            <person name="Catrice O."/>
            <person name="Chaidir N."/>
            <person name="Claudel C."/>
            <person name="Donnadieu C."/>
            <person name="Faraut T."/>
            <person name="Fievet G."/>
            <person name="Helmstetter N."/>
            <person name="King M."/>
            <person name="Knapp S.J."/>
            <person name="Lai Z."/>
            <person name="Le Paslier M.C."/>
            <person name="Lippi Y."/>
            <person name="Lorenzon L."/>
            <person name="Mandel J.R."/>
            <person name="Marage G."/>
            <person name="Marchand G."/>
            <person name="Marquand E."/>
            <person name="Bret-Mestries E."/>
            <person name="Morien E."/>
            <person name="Nambeesan S."/>
            <person name="Nguyen T."/>
            <person name="Pegot-Espagnet P."/>
            <person name="Pouilly N."/>
            <person name="Raftis F."/>
            <person name="Sallet E."/>
            <person name="Schiex T."/>
            <person name="Thomas J."/>
            <person name="Vandecasteele C."/>
            <person name="Vares D."/>
            <person name="Vear F."/>
            <person name="Vautrin S."/>
            <person name="Crespi M."/>
            <person name="Mangin B."/>
            <person name="Burke J.M."/>
            <person name="Salse J."/>
            <person name="Munos S."/>
            <person name="Vincourt P."/>
            <person name="Rieseberg L.H."/>
            <person name="Langlade N.B."/>
        </authorList>
    </citation>
    <scope>NUCLEOTIDE SEQUENCE [LARGE SCALE GENOMIC DNA]</scope>
    <source>
        <strain evidence="3">cv. SF193</strain>
    </source>
</reference>
<protein>
    <submittedName>
        <fullName evidence="2">Uncharacterized protein</fullName>
    </submittedName>
</protein>
<evidence type="ECO:0000256" key="1">
    <source>
        <dbReference type="SAM" id="MobiDB-lite"/>
    </source>
</evidence>
<keyword evidence="3" id="KW-1185">Reference proteome</keyword>
<dbReference type="Proteomes" id="UP000215914">
    <property type="component" value="Chromosome 9"/>
</dbReference>
<feature type="region of interest" description="Disordered" evidence="1">
    <location>
        <begin position="1"/>
        <end position="21"/>
    </location>
</feature>
<dbReference type="AlphaFoldDB" id="A0A251TXN2"/>
<evidence type="ECO:0000313" key="3">
    <source>
        <dbReference type="Proteomes" id="UP000215914"/>
    </source>
</evidence>
<dbReference type="EMBL" id="CM007898">
    <property type="protein sequence ID" value="OTG15326.1"/>
    <property type="molecule type" value="Genomic_DNA"/>
</dbReference>
<proteinExistence type="predicted"/>
<sequence>MSLKHDDNSETNEEHAVAREVENVRKPPLRSLFRFVAAPELVDDAGAVRDHLGDRSPHSPTFSVAHSINVTTETTEATTRLFILSDNLSCSFFWIFQSYSCVTYKKSQTQPMLIIEVWMIDETSLGWTRYTLKFIYLLLL</sequence>
<evidence type="ECO:0000313" key="2">
    <source>
        <dbReference type="EMBL" id="OTG15326.1"/>
    </source>
</evidence>
<name>A0A251TXN2_HELAN</name>
<dbReference type="InParanoid" id="A0A251TXN2"/>
<accession>A0A251TXN2</accession>
<organism evidence="2 3">
    <name type="scientific">Helianthus annuus</name>
    <name type="common">Common sunflower</name>
    <dbReference type="NCBI Taxonomy" id="4232"/>
    <lineage>
        <taxon>Eukaryota</taxon>
        <taxon>Viridiplantae</taxon>
        <taxon>Streptophyta</taxon>
        <taxon>Embryophyta</taxon>
        <taxon>Tracheophyta</taxon>
        <taxon>Spermatophyta</taxon>
        <taxon>Magnoliopsida</taxon>
        <taxon>eudicotyledons</taxon>
        <taxon>Gunneridae</taxon>
        <taxon>Pentapetalae</taxon>
        <taxon>asterids</taxon>
        <taxon>campanulids</taxon>
        <taxon>Asterales</taxon>
        <taxon>Asteraceae</taxon>
        <taxon>Asteroideae</taxon>
        <taxon>Heliantheae alliance</taxon>
        <taxon>Heliantheae</taxon>
        <taxon>Helianthus</taxon>
    </lineage>
</organism>
<gene>
    <name evidence="2" type="ORF">HannXRQ_Chr09g0259191</name>
</gene>